<dbReference type="SUPFAM" id="SSF53474">
    <property type="entry name" value="alpha/beta-Hydrolases"/>
    <property type="match status" value="1"/>
</dbReference>
<reference evidence="6 7" key="1">
    <citation type="journal article" date="2013" name="MBio">
        <title>Genome sequencing of the plant pathogen Taphrina deformans, the causal agent of peach leaf curl.</title>
        <authorList>
            <person name="Cisse O.H."/>
            <person name="Almeida J.M.G.C.F."/>
            <person name="Fonseca A."/>
            <person name="Kumar A.A."/>
            <person name="Salojaervi J."/>
            <person name="Overmyer K."/>
            <person name="Hauser P.M."/>
            <person name="Pagni M."/>
        </authorList>
    </citation>
    <scope>NUCLEOTIDE SEQUENCE [LARGE SCALE GENOMIC DNA]</scope>
    <source>
        <strain evidence="7">PYCC 5710 / ATCC 11124 / CBS 356.35 / IMI 108563 / JCM 9778 / NBRC 8474</strain>
    </source>
</reference>
<comment type="catalytic activity">
    <reaction evidence="3">
        <text>a monoacylglycerol + H2O = glycerol + a fatty acid + H(+)</text>
        <dbReference type="Rhea" id="RHEA:15245"/>
        <dbReference type="ChEBI" id="CHEBI:15377"/>
        <dbReference type="ChEBI" id="CHEBI:15378"/>
        <dbReference type="ChEBI" id="CHEBI:17408"/>
        <dbReference type="ChEBI" id="CHEBI:17754"/>
        <dbReference type="ChEBI" id="CHEBI:28868"/>
    </reaction>
</comment>
<organism evidence="6 7">
    <name type="scientific">Taphrina deformans (strain PYCC 5710 / ATCC 11124 / CBS 356.35 / IMI 108563 / JCM 9778 / NBRC 8474)</name>
    <name type="common">Peach leaf curl fungus</name>
    <name type="synonym">Lalaria deformans</name>
    <dbReference type="NCBI Taxonomy" id="1097556"/>
    <lineage>
        <taxon>Eukaryota</taxon>
        <taxon>Fungi</taxon>
        <taxon>Dikarya</taxon>
        <taxon>Ascomycota</taxon>
        <taxon>Taphrinomycotina</taxon>
        <taxon>Taphrinomycetes</taxon>
        <taxon>Taphrinales</taxon>
        <taxon>Taphrinaceae</taxon>
        <taxon>Taphrina</taxon>
    </lineage>
</organism>
<feature type="chain" id="PRO_5004373249" evidence="4">
    <location>
        <begin position="18"/>
        <end position="318"/>
    </location>
</feature>
<dbReference type="OrthoDB" id="426718at2759"/>
<dbReference type="AlphaFoldDB" id="R4XAW9"/>
<evidence type="ECO:0000313" key="6">
    <source>
        <dbReference type="EMBL" id="CCG82968.1"/>
    </source>
</evidence>
<sequence>MRITAVATAALLQTVLAAPLDRRDNAKVTVSDSQFSQLVRWSKFASAALATGCNTIYGATKIIDINDTMTDTQGYVARDDTNKQIIVALRGTSSIPDVLTDAATTLVSCTGAGIPYPTDALCHTGFMNSYNSISAQVLSTVKGQVASHPKYSIIVTGHSLGGGLASFAALSMLYNFPQTATTAYSFGQPRTGDKKYAAFHDKSFPNTSGPGTFFRGVHTTDGVPQVIHQGSDGDVVLTGAGLFLPLNNPAATSGYWHHGKEVWQFQEPATAADTVQCAGEENSSCQDSAYIFSPLFGINAEHLTYFGVNMINTSCPAS</sequence>
<evidence type="ECO:0000259" key="5">
    <source>
        <dbReference type="Pfam" id="PF01764"/>
    </source>
</evidence>
<gene>
    <name evidence="6" type="ORF">TAPDE_003102</name>
</gene>
<comment type="caution">
    <text evidence="6">The sequence shown here is derived from an EMBL/GenBank/DDBJ whole genome shotgun (WGS) entry which is preliminary data.</text>
</comment>
<dbReference type="InterPro" id="IPR051218">
    <property type="entry name" value="Sec_MonoDiacylglyc_Lipase"/>
</dbReference>
<dbReference type="Gene3D" id="3.40.50.1820">
    <property type="entry name" value="alpha/beta hydrolase"/>
    <property type="match status" value="2"/>
</dbReference>
<dbReference type="CDD" id="cd00519">
    <property type="entry name" value="Lipase_3"/>
    <property type="match status" value="1"/>
</dbReference>
<evidence type="ECO:0000256" key="1">
    <source>
        <dbReference type="ARBA" id="ARBA00043996"/>
    </source>
</evidence>
<proteinExistence type="inferred from homology"/>
<dbReference type="PANTHER" id="PTHR45856">
    <property type="entry name" value="ALPHA/BETA-HYDROLASES SUPERFAMILY PROTEIN"/>
    <property type="match status" value="1"/>
</dbReference>
<keyword evidence="7" id="KW-1185">Reference proteome</keyword>
<evidence type="ECO:0000256" key="4">
    <source>
        <dbReference type="SAM" id="SignalP"/>
    </source>
</evidence>
<comment type="catalytic activity">
    <reaction evidence="2">
        <text>a diacylglycerol + H2O = a monoacylglycerol + a fatty acid + H(+)</text>
        <dbReference type="Rhea" id="RHEA:32731"/>
        <dbReference type="ChEBI" id="CHEBI:15377"/>
        <dbReference type="ChEBI" id="CHEBI:15378"/>
        <dbReference type="ChEBI" id="CHEBI:17408"/>
        <dbReference type="ChEBI" id="CHEBI:18035"/>
        <dbReference type="ChEBI" id="CHEBI:28868"/>
    </reaction>
</comment>
<dbReference type="STRING" id="1097556.R4XAW9"/>
<dbReference type="InterPro" id="IPR029058">
    <property type="entry name" value="AB_hydrolase_fold"/>
</dbReference>
<dbReference type="InterPro" id="IPR002921">
    <property type="entry name" value="Fungal_lipase-type"/>
</dbReference>
<comment type="similarity">
    <text evidence="1">Belongs to the AB hydrolase superfamily. Lipase family. Class 3 subfamily.</text>
</comment>
<accession>R4XAW9</accession>
<feature type="signal peptide" evidence="4">
    <location>
        <begin position="1"/>
        <end position="17"/>
    </location>
</feature>
<evidence type="ECO:0000256" key="3">
    <source>
        <dbReference type="ARBA" id="ARBA00048461"/>
    </source>
</evidence>
<protein>
    <submittedName>
        <fullName evidence="6">Lipase</fullName>
    </submittedName>
</protein>
<dbReference type="VEuPathDB" id="FungiDB:TAPDE_003102"/>
<evidence type="ECO:0000256" key="2">
    <source>
        <dbReference type="ARBA" id="ARBA00047591"/>
    </source>
</evidence>
<dbReference type="PANTHER" id="PTHR45856:SF11">
    <property type="entry name" value="FUNGAL LIPASE-LIKE DOMAIN-CONTAINING PROTEIN"/>
    <property type="match status" value="1"/>
</dbReference>
<dbReference type="GO" id="GO:0006629">
    <property type="term" value="P:lipid metabolic process"/>
    <property type="evidence" value="ECO:0007669"/>
    <property type="project" value="InterPro"/>
</dbReference>
<dbReference type="eggNOG" id="KOG4569">
    <property type="taxonomic scope" value="Eukaryota"/>
</dbReference>
<evidence type="ECO:0000313" key="7">
    <source>
        <dbReference type="Proteomes" id="UP000013776"/>
    </source>
</evidence>
<name>R4XAW9_TAPDE</name>
<dbReference type="Pfam" id="PF01764">
    <property type="entry name" value="Lipase_3"/>
    <property type="match status" value="1"/>
</dbReference>
<keyword evidence="4" id="KW-0732">Signal</keyword>
<feature type="domain" description="Fungal lipase-type" evidence="5">
    <location>
        <begin position="86"/>
        <end position="227"/>
    </location>
</feature>
<dbReference type="EMBL" id="CAHR02000114">
    <property type="protein sequence ID" value="CCG82968.1"/>
    <property type="molecule type" value="Genomic_DNA"/>
</dbReference>
<dbReference type="Proteomes" id="UP000013776">
    <property type="component" value="Unassembled WGS sequence"/>
</dbReference>